<sequence>MTKKGVVYGQDKNYNGKLPTKELVKAINKLKKRYQDHSDDTTTVIGFEINGGDGLTSTGSVVMTEFQEWSREKGMDAEYNSNDDLRNIKQRLRNNVDNKNGN</sequence>
<proteinExistence type="predicted"/>
<evidence type="ECO:0000313" key="3">
    <source>
        <dbReference type="Proteomes" id="UP000254718"/>
    </source>
</evidence>
<comment type="caution">
    <text evidence="2">The sequence shown here is derived from an EMBL/GenBank/DDBJ whole genome shotgun (WGS) entry which is preliminary data.</text>
</comment>
<dbReference type="EMBL" id="UGFE01000002">
    <property type="protein sequence ID" value="STM22078.1"/>
    <property type="molecule type" value="Genomic_DNA"/>
</dbReference>
<organism evidence="2 3">
    <name type="scientific">Escherichia coli</name>
    <dbReference type="NCBI Taxonomy" id="562"/>
    <lineage>
        <taxon>Bacteria</taxon>
        <taxon>Pseudomonadati</taxon>
        <taxon>Pseudomonadota</taxon>
        <taxon>Gammaproteobacteria</taxon>
        <taxon>Enterobacterales</taxon>
        <taxon>Enterobacteriaceae</taxon>
        <taxon>Escherichia</taxon>
    </lineage>
</organism>
<dbReference type="RefSeq" id="WP_000162136.1">
    <property type="nucleotide sequence ID" value="NZ_BDPI01000004.1"/>
</dbReference>
<gene>
    <name evidence="2" type="ORF">NCTC8333_00939</name>
</gene>
<feature type="region of interest" description="Disordered" evidence="1">
    <location>
        <begin position="73"/>
        <end position="102"/>
    </location>
</feature>
<dbReference type="Proteomes" id="UP000254718">
    <property type="component" value="Unassembled WGS sequence"/>
</dbReference>
<evidence type="ECO:0000256" key="1">
    <source>
        <dbReference type="SAM" id="MobiDB-lite"/>
    </source>
</evidence>
<protein>
    <submittedName>
        <fullName evidence="2">Uncharacterized protein</fullName>
    </submittedName>
</protein>
<accession>A0AAX2K9A1</accession>
<feature type="compositionally biased region" description="Polar residues" evidence="1">
    <location>
        <begin position="93"/>
        <end position="102"/>
    </location>
</feature>
<name>A0AAX2K9A1_ECOLX</name>
<reference evidence="2 3" key="1">
    <citation type="submission" date="2018-06" db="EMBL/GenBank/DDBJ databases">
        <authorList>
            <consortium name="Pathogen Informatics"/>
            <person name="Doyle S."/>
        </authorList>
    </citation>
    <scope>NUCLEOTIDE SEQUENCE [LARGE SCALE GENOMIC DNA]</scope>
    <source>
        <strain evidence="2 3">NCTC8333</strain>
    </source>
</reference>
<dbReference type="AlphaFoldDB" id="A0AAX2K9A1"/>
<evidence type="ECO:0000313" key="2">
    <source>
        <dbReference type="EMBL" id="STM22078.1"/>
    </source>
</evidence>